<sequence>MKVQQLFWIFLFLLSTSTYAQQEEKDSLPKIEVDSNRIKKNIEFYKGIQDYSKRSKLMRMLHQITFERIRPADKSDPKKQVEQREFAQYQGKIIRNIEIYPLDPFGFDEKDLNKKPSRNIDRWGNALHGRTKKFTIKGQLLIKENMPLDSVLLKESERILRSRRYIRRALITPIALEQTSDSVDIQVAVLDNWSIYVDADGSQTQGKVRVRERNFLGLGHEATGIYRQRFDNWQKNAFALGYRADNLYNSQINAIIEYDFNFDNQYHKQWVIERPFFSPYARWSGSIGLYKNRWRDEVPINDSIHRPMLKTTKFDAYASYAFPIFKKRKDRTNLIFSTRYKLLNYHERPKDYIYADLYYSNERLFLAEVLLNRVDYKQDRYIFRHGDTEDVSTGKSFALTSGILHKNQVNYPYLGASFIWANYTNRGYFGVKTEAGSLFLVDRTQQTVLRGEVTHFSNLFRMGDWHFRQFLKTHLTVGFNRRGFVKDRITLNDEHGISGFRSNFVYGTRRWVISSQTQSYSPFEWIGFRFSPFLVGDIGFIGSEHEPWFKNQVYSKIGIGFYVTNDYLMFGDFQVSFCYFPRIPGSGDHIYNFTSVRNYDFELQDLEKRIPHIIEFK</sequence>
<gene>
    <name evidence="1" type="ORF">CCAN12_700024</name>
</gene>
<dbReference type="GeneID" id="69580470"/>
<dbReference type="Proteomes" id="UP000044026">
    <property type="component" value="Unassembled WGS sequence"/>
</dbReference>
<accession>A0A0B7HHJ8</accession>
<protein>
    <submittedName>
        <fullName evidence="1">Uncharacterized protein</fullName>
    </submittedName>
</protein>
<proteinExistence type="predicted"/>
<name>A0A0B7HHJ8_9FLAO</name>
<dbReference type="AlphaFoldDB" id="A0A0B7HHJ8"/>
<evidence type="ECO:0000313" key="1">
    <source>
        <dbReference type="EMBL" id="CEN37382.1"/>
    </source>
</evidence>
<reference evidence="1 2" key="1">
    <citation type="submission" date="2015-01" db="EMBL/GenBank/DDBJ databases">
        <authorList>
            <person name="Xiang T."/>
            <person name="Song Y."/>
            <person name="Huang L."/>
            <person name="Wang B."/>
            <person name="Wu P."/>
        </authorList>
    </citation>
    <scope>NUCLEOTIDE SEQUENCE [LARGE SCALE GENOMIC DNA]</scope>
    <source>
        <strain evidence="1 2">Cc12</strain>
    </source>
</reference>
<organism evidence="1 2">
    <name type="scientific">Capnocytophaga canimorsus</name>
    <dbReference type="NCBI Taxonomy" id="28188"/>
    <lineage>
        <taxon>Bacteria</taxon>
        <taxon>Pseudomonadati</taxon>
        <taxon>Bacteroidota</taxon>
        <taxon>Flavobacteriia</taxon>
        <taxon>Flavobacteriales</taxon>
        <taxon>Flavobacteriaceae</taxon>
        <taxon>Capnocytophaga</taxon>
    </lineage>
</organism>
<dbReference type="EMBL" id="CDOE01000068">
    <property type="protein sequence ID" value="CEN37382.1"/>
    <property type="molecule type" value="Genomic_DNA"/>
</dbReference>
<dbReference type="RefSeq" id="WP_042000592.1">
    <property type="nucleotide sequence ID" value="NZ_CP022382.1"/>
</dbReference>
<evidence type="ECO:0000313" key="2">
    <source>
        <dbReference type="Proteomes" id="UP000044026"/>
    </source>
</evidence>